<reference evidence="3 4" key="2">
    <citation type="journal article" date="2010" name="Stand. Genomic Sci.">
        <title>Complete genome sequence of Sebaldella termitidis type strain (NCTC 11300).</title>
        <authorList>
            <person name="Harmon-Smith M."/>
            <person name="Celia L."/>
            <person name="Chertkov O."/>
            <person name="Lapidus A."/>
            <person name="Copeland A."/>
            <person name="Glavina Del Rio T."/>
            <person name="Nolan M."/>
            <person name="Lucas S."/>
            <person name="Tice H."/>
            <person name="Cheng J.F."/>
            <person name="Han C."/>
            <person name="Detter J.C."/>
            <person name="Bruce D."/>
            <person name="Goodwin L."/>
            <person name="Pitluck S."/>
            <person name="Pati A."/>
            <person name="Liolios K."/>
            <person name="Ivanova N."/>
            <person name="Mavromatis K."/>
            <person name="Mikhailova N."/>
            <person name="Chen A."/>
            <person name="Palaniappan K."/>
            <person name="Land M."/>
            <person name="Hauser L."/>
            <person name="Chang Y.J."/>
            <person name="Jeffries C.D."/>
            <person name="Brettin T."/>
            <person name="Goker M."/>
            <person name="Beck B."/>
            <person name="Bristow J."/>
            <person name="Eisen J.A."/>
            <person name="Markowitz V."/>
            <person name="Hugenholtz P."/>
            <person name="Kyrpides N.C."/>
            <person name="Klenk H.P."/>
            <person name="Chen F."/>
        </authorList>
    </citation>
    <scope>NUCLEOTIDE SEQUENCE [LARGE SCALE GENOMIC DNA]</scope>
    <source>
        <strain evidence="4">ATCC 33386 / NCTC 11300</strain>
    </source>
</reference>
<proteinExistence type="predicted"/>
<gene>
    <name evidence="3" type="ordered locus">Sterm_2907</name>
</gene>
<protein>
    <submittedName>
        <fullName evidence="3">Uncharacterized protein</fullName>
    </submittedName>
</protein>
<evidence type="ECO:0000256" key="1">
    <source>
        <dbReference type="SAM" id="MobiDB-lite"/>
    </source>
</evidence>
<evidence type="ECO:0000256" key="2">
    <source>
        <dbReference type="SAM" id="SignalP"/>
    </source>
</evidence>
<feature type="compositionally biased region" description="Low complexity" evidence="1">
    <location>
        <begin position="47"/>
        <end position="84"/>
    </location>
</feature>
<evidence type="ECO:0000313" key="4">
    <source>
        <dbReference type="Proteomes" id="UP000000845"/>
    </source>
</evidence>
<dbReference type="RefSeq" id="WP_012862333.1">
    <property type="nucleotide sequence ID" value="NC_013517.1"/>
</dbReference>
<dbReference type="KEGG" id="str:Sterm_2907"/>
<dbReference type="STRING" id="526218.Sterm_2907"/>
<sequence>MRRYRSLILIVLLGISMVGFSRNNDRNNNGRPGNYSNNGDRHNNNSRPGGNQNHNNGNNRPGNNSRPGNNNNNTNDRNPGWNNNSTGNSGKYCAEKKRNSNQCIRYENYNGGQLPNKPPKL</sequence>
<feature type="region of interest" description="Disordered" evidence="1">
    <location>
        <begin position="20"/>
        <end position="93"/>
    </location>
</feature>
<dbReference type="HOGENOM" id="CLU_2036416_0_0_0"/>
<evidence type="ECO:0000313" key="3">
    <source>
        <dbReference type="EMBL" id="ACZ09751.1"/>
    </source>
</evidence>
<accession>D1ANE7</accession>
<feature type="chain" id="PRO_5003020314" evidence="2">
    <location>
        <begin position="22"/>
        <end position="121"/>
    </location>
</feature>
<feature type="compositionally biased region" description="Low complexity" evidence="1">
    <location>
        <begin position="26"/>
        <end position="38"/>
    </location>
</feature>
<dbReference type="AlphaFoldDB" id="D1ANE7"/>
<reference evidence="4" key="1">
    <citation type="submission" date="2009-09" db="EMBL/GenBank/DDBJ databases">
        <title>The complete chromosome of Sebaldella termitidis ATCC 33386.</title>
        <authorList>
            <consortium name="US DOE Joint Genome Institute (JGI-PGF)"/>
            <person name="Lucas S."/>
            <person name="Copeland A."/>
            <person name="Lapidus A."/>
            <person name="Glavina del Rio T."/>
            <person name="Dalin E."/>
            <person name="Tice H."/>
            <person name="Bruce D."/>
            <person name="Goodwin L."/>
            <person name="Pitluck S."/>
            <person name="Kyrpides N."/>
            <person name="Mavromatis K."/>
            <person name="Ivanova N."/>
            <person name="Mikhailova N."/>
            <person name="Sims D."/>
            <person name="Meincke L."/>
            <person name="Brettin T."/>
            <person name="Detter J.C."/>
            <person name="Han C."/>
            <person name="Larimer F."/>
            <person name="Land M."/>
            <person name="Hauser L."/>
            <person name="Markowitz V."/>
            <person name="Cheng J.F."/>
            <person name="Hugenholtz P."/>
            <person name="Woyke T."/>
            <person name="Wu D."/>
            <person name="Eisen J.A."/>
        </authorList>
    </citation>
    <scope>NUCLEOTIDE SEQUENCE [LARGE SCALE GENOMIC DNA]</scope>
    <source>
        <strain evidence="4">ATCC 33386 / NCTC 11300</strain>
    </source>
</reference>
<dbReference type="Proteomes" id="UP000000845">
    <property type="component" value="Chromosome"/>
</dbReference>
<organism evidence="3 4">
    <name type="scientific">Sebaldella termitidis (strain ATCC 33386 / NCTC 11300)</name>
    <dbReference type="NCBI Taxonomy" id="526218"/>
    <lineage>
        <taxon>Bacteria</taxon>
        <taxon>Fusobacteriati</taxon>
        <taxon>Fusobacteriota</taxon>
        <taxon>Fusobacteriia</taxon>
        <taxon>Fusobacteriales</taxon>
        <taxon>Leptotrichiaceae</taxon>
        <taxon>Sebaldella</taxon>
    </lineage>
</organism>
<keyword evidence="2" id="KW-0732">Signal</keyword>
<dbReference type="EMBL" id="CP001739">
    <property type="protein sequence ID" value="ACZ09751.1"/>
    <property type="molecule type" value="Genomic_DNA"/>
</dbReference>
<keyword evidence="4" id="KW-1185">Reference proteome</keyword>
<name>D1ANE7_SEBTE</name>
<feature type="signal peptide" evidence="2">
    <location>
        <begin position="1"/>
        <end position="21"/>
    </location>
</feature>